<proteinExistence type="predicted"/>
<evidence type="ECO:0000313" key="1">
    <source>
        <dbReference type="EMBL" id="AOM81774.1"/>
    </source>
</evidence>
<dbReference type="AlphaFoldDB" id="A0A1D7QRX9"/>
<dbReference type="Proteomes" id="UP000094463">
    <property type="component" value="Chromosome"/>
</dbReference>
<gene>
    <name evidence="1" type="primary">yitU-1</name>
    <name evidence="1" type="ORF">BBEV_0380</name>
</gene>
<dbReference type="GO" id="GO:0000287">
    <property type="term" value="F:magnesium ion binding"/>
    <property type="evidence" value="ECO:0007669"/>
    <property type="project" value="TreeGrafter"/>
</dbReference>
<dbReference type="InterPro" id="IPR000150">
    <property type="entry name" value="Cof"/>
</dbReference>
<dbReference type="InterPro" id="IPR006379">
    <property type="entry name" value="HAD-SF_hydro_IIB"/>
</dbReference>
<dbReference type="EMBL" id="CP012502">
    <property type="protein sequence ID" value="AOM81774.1"/>
    <property type="molecule type" value="Genomic_DNA"/>
</dbReference>
<organism evidence="1 2">
    <name type="scientific">Salisediminibacterium beveridgei</name>
    <dbReference type="NCBI Taxonomy" id="632773"/>
    <lineage>
        <taxon>Bacteria</taxon>
        <taxon>Bacillati</taxon>
        <taxon>Bacillota</taxon>
        <taxon>Bacilli</taxon>
        <taxon>Bacillales</taxon>
        <taxon>Bacillaceae</taxon>
        <taxon>Salisediminibacterium</taxon>
    </lineage>
</organism>
<dbReference type="GO" id="GO:0016791">
    <property type="term" value="F:phosphatase activity"/>
    <property type="evidence" value="ECO:0007669"/>
    <property type="project" value="TreeGrafter"/>
</dbReference>
<protein>
    <submittedName>
        <fullName evidence="1">Putative hydrolase of the HAD superfamily</fullName>
    </submittedName>
</protein>
<dbReference type="SUPFAM" id="SSF56784">
    <property type="entry name" value="HAD-like"/>
    <property type="match status" value="1"/>
</dbReference>
<dbReference type="GO" id="GO:0005829">
    <property type="term" value="C:cytosol"/>
    <property type="evidence" value="ECO:0007669"/>
    <property type="project" value="TreeGrafter"/>
</dbReference>
<reference evidence="1 2" key="1">
    <citation type="submission" date="2015-08" db="EMBL/GenBank/DDBJ databases">
        <title>The complete genome sequence of Bacillus beveridgei MLTeJB.</title>
        <authorList>
            <person name="Hanson T.E."/>
            <person name="Mesa C."/>
            <person name="Basesman S.M."/>
            <person name="Oremland R.S."/>
        </authorList>
    </citation>
    <scope>NUCLEOTIDE SEQUENCE [LARGE SCALE GENOMIC DNA]</scope>
    <source>
        <strain evidence="1 2">MLTeJB</strain>
    </source>
</reference>
<keyword evidence="1" id="KW-0378">Hydrolase</keyword>
<name>A0A1D7QRX9_9BACI</name>
<dbReference type="SFLD" id="SFLDG01140">
    <property type="entry name" value="C2.B:_Phosphomannomutase_and_P"/>
    <property type="match status" value="1"/>
</dbReference>
<dbReference type="NCBIfam" id="TIGR01484">
    <property type="entry name" value="HAD-SF-IIB"/>
    <property type="match status" value="1"/>
</dbReference>
<dbReference type="STRING" id="632773.BBEV_0380"/>
<dbReference type="PANTHER" id="PTHR10000">
    <property type="entry name" value="PHOSPHOSERINE PHOSPHATASE"/>
    <property type="match status" value="1"/>
</dbReference>
<dbReference type="NCBIfam" id="TIGR00099">
    <property type="entry name" value="Cof-subfamily"/>
    <property type="match status" value="1"/>
</dbReference>
<accession>A0A1D7QRX9</accession>
<dbReference type="PROSITE" id="PS01229">
    <property type="entry name" value="COF_2"/>
    <property type="match status" value="1"/>
</dbReference>
<dbReference type="InterPro" id="IPR036412">
    <property type="entry name" value="HAD-like_sf"/>
</dbReference>
<dbReference type="InterPro" id="IPR023214">
    <property type="entry name" value="HAD_sf"/>
</dbReference>
<dbReference type="SFLD" id="SFLDS00003">
    <property type="entry name" value="Haloacid_Dehalogenase"/>
    <property type="match status" value="1"/>
</dbReference>
<dbReference type="PANTHER" id="PTHR10000:SF55">
    <property type="entry name" value="5-AMINO-6-(5-PHOSPHO-D-RIBITYLAMINO)URACIL PHOSPHATASE YCSE"/>
    <property type="match status" value="1"/>
</dbReference>
<dbReference type="Gene3D" id="3.40.50.1000">
    <property type="entry name" value="HAD superfamily/HAD-like"/>
    <property type="match status" value="1"/>
</dbReference>
<sequence>MILGDLAMKQDKAFYNERMMAMVKAVALDMDGTLLDENHHVSEEVTELLKRWQSLGIRVFLATGRTALEAADVLPEGFTPDGIVGANGMVVMVVKGDETEGGASGRWQHALKLKEHAVDRDLVKDLLTNVQLAGIYYEIHPAEGKRFALAEDRSMLEAEVIFPEDTTVALHESKSRQEAVDTKISWVDELPDVPVVKIYFFSKSKEAVSRWKQLITELGKCYSFTTSSSSEHNVEIMADGVNKATGVEALLDYYHVTPQNLLAIGDANNDLPMLKLAGHPVVMKNGSEDLRRQFEQKTRYTHNENGVYDYLLGMEMRFK</sequence>
<dbReference type="OrthoDB" id="9810101at2"/>
<evidence type="ECO:0000313" key="2">
    <source>
        <dbReference type="Proteomes" id="UP000094463"/>
    </source>
</evidence>
<dbReference type="KEGG" id="bbev:BBEV_0380"/>
<keyword evidence="2" id="KW-1185">Reference proteome</keyword>
<dbReference type="Pfam" id="PF08282">
    <property type="entry name" value="Hydrolase_3"/>
    <property type="match status" value="1"/>
</dbReference>
<dbReference type="Gene3D" id="3.30.1240.10">
    <property type="match status" value="1"/>
</dbReference>